<comment type="caution">
    <text evidence="3">The sequence shown here is derived from an EMBL/GenBank/DDBJ whole genome shotgun (WGS) entry which is preliminary data.</text>
</comment>
<dbReference type="PROSITE" id="PS50011">
    <property type="entry name" value="PROTEIN_KINASE_DOM"/>
    <property type="match status" value="1"/>
</dbReference>
<dbReference type="EMBL" id="STGX01000018">
    <property type="protein sequence ID" value="THV24495.1"/>
    <property type="molecule type" value="Genomic_DNA"/>
</dbReference>
<dbReference type="RefSeq" id="WP_136531654.1">
    <property type="nucleotide sequence ID" value="NZ_STGX01000018.1"/>
</dbReference>
<dbReference type="Proteomes" id="UP000305792">
    <property type="component" value="Unassembled WGS sequence"/>
</dbReference>
<dbReference type="SMART" id="SM00220">
    <property type="entry name" value="S_TKc"/>
    <property type="match status" value="1"/>
</dbReference>
<dbReference type="PANTHER" id="PTHR44329:SF214">
    <property type="entry name" value="PROTEIN KINASE DOMAIN-CONTAINING PROTEIN"/>
    <property type="match status" value="1"/>
</dbReference>
<dbReference type="PANTHER" id="PTHR44329">
    <property type="entry name" value="SERINE/THREONINE-PROTEIN KINASE TNNI3K-RELATED"/>
    <property type="match status" value="1"/>
</dbReference>
<feature type="region of interest" description="Disordered" evidence="1">
    <location>
        <begin position="1"/>
        <end position="44"/>
    </location>
</feature>
<dbReference type="SUPFAM" id="SSF56112">
    <property type="entry name" value="Protein kinase-like (PK-like)"/>
    <property type="match status" value="1"/>
</dbReference>
<feature type="domain" description="Protein kinase" evidence="2">
    <location>
        <begin position="32"/>
        <end position="314"/>
    </location>
</feature>
<dbReference type="Pfam" id="PF00069">
    <property type="entry name" value="Pkinase"/>
    <property type="match status" value="1"/>
</dbReference>
<reference evidence="3 4" key="1">
    <citation type="journal article" date="2018" name="Int. J. Syst. Evol. Microbiol.">
        <title>Glycomyces paridis sp. nov., isolated from the medicinal plant Paris polyphylla.</title>
        <authorList>
            <person name="Fang X.M."/>
            <person name="Bai J.L."/>
            <person name="Su J."/>
            <person name="Zhao L.L."/>
            <person name="Liu H.Y."/>
            <person name="Ma B.P."/>
            <person name="Zhang Y.Q."/>
            <person name="Yu L.Y."/>
        </authorList>
    </citation>
    <scope>NUCLEOTIDE SEQUENCE [LARGE SCALE GENOMIC DNA]</scope>
    <source>
        <strain evidence="3 4">CPCC 204357</strain>
    </source>
</reference>
<dbReference type="GO" id="GO:0004674">
    <property type="term" value="F:protein serine/threonine kinase activity"/>
    <property type="evidence" value="ECO:0007669"/>
    <property type="project" value="TreeGrafter"/>
</dbReference>
<evidence type="ECO:0000259" key="2">
    <source>
        <dbReference type="PROSITE" id="PS50011"/>
    </source>
</evidence>
<feature type="compositionally biased region" description="Basic residues" evidence="1">
    <location>
        <begin position="1"/>
        <end position="10"/>
    </location>
</feature>
<dbReference type="AlphaFoldDB" id="A0A4S8P5D2"/>
<dbReference type="Gene3D" id="1.10.510.10">
    <property type="entry name" value="Transferase(Phosphotransferase) domain 1"/>
    <property type="match status" value="1"/>
</dbReference>
<organism evidence="3 4">
    <name type="scientific">Glycomyces paridis</name>
    <dbReference type="NCBI Taxonomy" id="2126555"/>
    <lineage>
        <taxon>Bacteria</taxon>
        <taxon>Bacillati</taxon>
        <taxon>Actinomycetota</taxon>
        <taxon>Actinomycetes</taxon>
        <taxon>Glycomycetales</taxon>
        <taxon>Glycomycetaceae</taxon>
        <taxon>Glycomyces</taxon>
    </lineage>
</organism>
<gene>
    <name evidence="3" type="ORF">E9998_21000</name>
</gene>
<dbReference type="PROSITE" id="PS00109">
    <property type="entry name" value="PROTEIN_KINASE_TYR"/>
    <property type="match status" value="1"/>
</dbReference>
<feature type="compositionally biased region" description="Basic and acidic residues" evidence="1">
    <location>
        <begin position="26"/>
        <end position="37"/>
    </location>
</feature>
<accession>A0A4S8P5D2</accession>
<evidence type="ECO:0000313" key="4">
    <source>
        <dbReference type="Proteomes" id="UP000305792"/>
    </source>
</evidence>
<dbReference type="InterPro" id="IPR051681">
    <property type="entry name" value="Ser/Thr_Kinases-Pseudokinases"/>
</dbReference>
<dbReference type="InterPro" id="IPR000719">
    <property type="entry name" value="Prot_kinase_dom"/>
</dbReference>
<proteinExistence type="predicted"/>
<evidence type="ECO:0000313" key="3">
    <source>
        <dbReference type="EMBL" id="THV24495.1"/>
    </source>
</evidence>
<sequence>MITAHGRARRNPPLSAPQGPTTVADSDGHPLELEDRPIGSGGQGSVYRVRQSRFAVKLIHQREETEGLGDTLAERLDRLRWLPMEGLPIARPIRSLAPPHLGYTMDLLDDMASMEPLCEAPEGDLVEWYLSGGGLERRLRLLARLADVLAVLHGRGMVYSDLSPRNVLVSASQQHHQVWLIDPDNIAVESSALGRAIGTPRYMAPELYDGRSGNSQFSDVFSLAVLVHQALRADHPLIGDLADLSVENERRALCGELPWTGHSGDDRNRSECGIPEDLVLIARIRRLLRDAFEAGLNEPLKRPTARAWANALYAAADLTLTCGRSGCRGSYYMLRNRCPYCDAARPDFALAMVRTHLPANRGPQGREPGRVDSQEGIVLLKDQPVNATQRHTQLITASAEAPAARLRWDGDDTVHIENLGHVPLRRVPPSGGAGRRLMPRSNATERISSEWRLHFGEDDQVHRMLSFHKYKAERA</sequence>
<name>A0A4S8P5D2_9ACTN</name>
<dbReference type="GO" id="GO:0005524">
    <property type="term" value="F:ATP binding"/>
    <property type="evidence" value="ECO:0007669"/>
    <property type="project" value="InterPro"/>
</dbReference>
<evidence type="ECO:0000256" key="1">
    <source>
        <dbReference type="SAM" id="MobiDB-lite"/>
    </source>
</evidence>
<dbReference type="InterPro" id="IPR011009">
    <property type="entry name" value="Kinase-like_dom_sf"/>
</dbReference>
<dbReference type="InterPro" id="IPR008266">
    <property type="entry name" value="Tyr_kinase_AS"/>
</dbReference>
<protein>
    <recommendedName>
        <fullName evidence="2">Protein kinase domain-containing protein</fullName>
    </recommendedName>
</protein>
<keyword evidence="4" id="KW-1185">Reference proteome</keyword>
<dbReference type="OrthoDB" id="1022767at2"/>